<dbReference type="PRINTS" id="PR00420">
    <property type="entry name" value="RNGMNOXGNASE"/>
</dbReference>
<dbReference type="AlphaFoldDB" id="A0A841FHE6"/>
<evidence type="ECO:0000259" key="4">
    <source>
        <dbReference type="Pfam" id="PF01494"/>
    </source>
</evidence>
<keyword evidence="6" id="KW-1185">Reference proteome</keyword>
<dbReference type="PANTHER" id="PTHR43004:SF19">
    <property type="entry name" value="BINDING MONOOXYGENASE, PUTATIVE (JCVI)-RELATED"/>
    <property type="match status" value="1"/>
</dbReference>
<dbReference type="GO" id="GO:0016709">
    <property type="term" value="F:oxidoreductase activity, acting on paired donors, with incorporation or reduction of molecular oxygen, NAD(P)H as one donor, and incorporation of one atom of oxygen"/>
    <property type="evidence" value="ECO:0007669"/>
    <property type="project" value="UniProtKB-ARBA"/>
</dbReference>
<evidence type="ECO:0000256" key="3">
    <source>
        <dbReference type="ARBA" id="ARBA00022827"/>
    </source>
</evidence>
<proteinExistence type="predicted"/>
<dbReference type="Gene3D" id="3.40.30.120">
    <property type="match status" value="1"/>
</dbReference>
<evidence type="ECO:0000256" key="1">
    <source>
        <dbReference type="ARBA" id="ARBA00001974"/>
    </source>
</evidence>
<comment type="cofactor">
    <cofactor evidence="1">
        <name>FAD</name>
        <dbReference type="ChEBI" id="CHEBI:57692"/>
    </cofactor>
</comment>
<organism evidence="5 6">
    <name type="scientific">Phytomonospora endophytica</name>
    <dbReference type="NCBI Taxonomy" id="714109"/>
    <lineage>
        <taxon>Bacteria</taxon>
        <taxon>Bacillati</taxon>
        <taxon>Actinomycetota</taxon>
        <taxon>Actinomycetes</taxon>
        <taxon>Micromonosporales</taxon>
        <taxon>Micromonosporaceae</taxon>
        <taxon>Phytomonospora</taxon>
    </lineage>
</organism>
<dbReference type="InterPro" id="IPR036188">
    <property type="entry name" value="FAD/NAD-bd_sf"/>
</dbReference>
<evidence type="ECO:0000313" key="5">
    <source>
        <dbReference type="EMBL" id="MBB6034403.1"/>
    </source>
</evidence>
<name>A0A841FHE6_9ACTN</name>
<dbReference type="Proteomes" id="UP000548476">
    <property type="component" value="Unassembled WGS sequence"/>
</dbReference>
<gene>
    <name evidence="5" type="ORF">HNR73_002253</name>
</gene>
<keyword evidence="3" id="KW-0274">FAD</keyword>
<protein>
    <submittedName>
        <fullName evidence="5">2-polyprenyl-6-methoxyphenol hydroxylase-like FAD-dependent oxidoreductase</fullName>
    </submittedName>
</protein>
<reference evidence="5 6" key="1">
    <citation type="submission" date="2020-08" db="EMBL/GenBank/DDBJ databases">
        <title>Genomic Encyclopedia of Type Strains, Phase IV (KMG-IV): sequencing the most valuable type-strain genomes for metagenomic binning, comparative biology and taxonomic classification.</title>
        <authorList>
            <person name="Goeker M."/>
        </authorList>
    </citation>
    <scope>NUCLEOTIDE SEQUENCE [LARGE SCALE GENOMIC DNA]</scope>
    <source>
        <strain evidence="5 6">YIM 65646</strain>
    </source>
</reference>
<accession>A0A841FHE6</accession>
<dbReference type="Pfam" id="PF01494">
    <property type="entry name" value="FAD_binding_3"/>
    <property type="match status" value="1"/>
</dbReference>
<evidence type="ECO:0000256" key="2">
    <source>
        <dbReference type="ARBA" id="ARBA00022630"/>
    </source>
</evidence>
<comment type="caution">
    <text evidence="5">The sequence shown here is derived from an EMBL/GenBank/DDBJ whole genome shotgun (WGS) entry which is preliminary data.</text>
</comment>
<dbReference type="EMBL" id="JACHGT010000004">
    <property type="protein sequence ID" value="MBB6034403.1"/>
    <property type="molecule type" value="Genomic_DNA"/>
</dbReference>
<dbReference type="GO" id="GO:0071949">
    <property type="term" value="F:FAD binding"/>
    <property type="evidence" value="ECO:0007669"/>
    <property type="project" value="InterPro"/>
</dbReference>
<dbReference type="InterPro" id="IPR050641">
    <property type="entry name" value="RIFMO-like"/>
</dbReference>
<dbReference type="PANTHER" id="PTHR43004">
    <property type="entry name" value="TRK SYSTEM POTASSIUM UPTAKE PROTEIN"/>
    <property type="match status" value="1"/>
</dbReference>
<dbReference type="Gene3D" id="3.50.50.60">
    <property type="entry name" value="FAD/NAD(P)-binding domain"/>
    <property type="match status" value="1"/>
</dbReference>
<evidence type="ECO:0000313" key="6">
    <source>
        <dbReference type="Proteomes" id="UP000548476"/>
    </source>
</evidence>
<dbReference type="SUPFAM" id="SSF51905">
    <property type="entry name" value="FAD/NAD(P)-binding domain"/>
    <property type="match status" value="1"/>
</dbReference>
<dbReference type="Gene3D" id="3.30.70.2450">
    <property type="match status" value="1"/>
</dbReference>
<dbReference type="InterPro" id="IPR002938">
    <property type="entry name" value="FAD-bd"/>
</dbReference>
<feature type="domain" description="FAD-binding" evidence="4">
    <location>
        <begin position="2"/>
        <end position="325"/>
    </location>
</feature>
<dbReference type="RefSeq" id="WP_184787261.1">
    <property type="nucleotide sequence ID" value="NZ_BONT01000045.1"/>
</dbReference>
<sequence>MSDVIIVGAGPTGLTAACELALAGVSCTVLERRAEESGVVRAFGLHARALELLDARGMGDELVRRGNPLRTVHPAYASRVDFGRLDTRYPMLLIVPQSGTETMLAERAAELGVTVRREATVTGLSQDDHGVQVALADGSVLESRYVIGADGAHSTVRELLGVGFTGEAYALPMLLADVRIDGGEVPPITQIGPDGAVVTIPFGDGWFRVGAWLRTPPEGEPGFGHLRDAFRRIAGTDHGMSEPRWFSRFTAERKQAGAYRVGRVFLAGDAAHVNSPIGGQGMNTGVQDAFNLGWKIAAAVQGRAPSWLLDGYHAERHPVGAAVLALTDHLTRLSLTGSALRLTLSRWAMAAALRTAPGRGRILGTLSGLGFAYAPGAHPLVGHRVADRATDRGRLYEVLRSGRFVLLADGDVPAPWRDRVDGARPVDPQGPEAILVRPDGYAAWAGDREGVTAALMEWCGPADRSHRGDHAAA</sequence>
<keyword evidence="2" id="KW-0285">Flavoprotein</keyword>
<dbReference type="Pfam" id="PF21274">
    <property type="entry name" value="Rng_hyd_C"/>
    <property type="match status" value="1"/>
</dbReference>